<evidence type="ECO:0000313" key="2">
    <source>
        <dbReference type="EMBL" id="TYP97125.1"/>
    </source>
</evidence>
<dbReference type="PANTHER" id="PTHR35004">
    <property type="entry name" value="TRANSPOSASE RV3428C-RELATED"/>
    <property type="match status" value="1"/>
</dbReference>
<gene>
    <name evidence="2" type="ORF">BC792_10351</name>
</gene>
<feature type="domain" description="Integrase catalytic" evidence="1">
    <location>
        <begin position="137"/>
        <end position="255"/>
    </location>
</feature>
<organism evidence="2 3">
    <name type="scientific">Sphingobacterium allocomposti</name>
    <dbReference type="NCBI Taxonomy" id="415956"/>
    <lineage>
        <taxon>Bacteria</taxon>
        <taxon>Pseudomonadati</taxon>
        <taxon>Bacteroidota</taxon>
        <taxon>Sphingobacteriia</taxon>
        <taxon>Sphingobacteriales</taxon>
        <taxon>Sphingobacteriaceae</taxon>
        <taxon>Sphingobacterium</taxon>
    </lineage>
</organism>
<dbReference type="PROSITE" id="PS50994">
    <property type="entry name" value="INTEGRASE"/>
    <property type="match status" value="1"/>
</dbReference>
<dbReference type="InterPro" id="IPR001584">
    <property type="entry name" value="Integrase_cat-core"/>
</dbReference>
<evidence type="ECO:0000313" key="3">
    <source>
        <dbReference type="Proteomes" id="UP000325105"/>
    </source>
</evidence>
<dbReference type="AlphaFoldDB" id="A0A5S5DN30"/>
<sequence>MAGKTKRMSTIKQLLRLHLQGLSNRKIAEQIGLYKGTVNRYVQKLQVISRPVGELLDMEEPVLERLFTAGSPAYLQDRFEDFKPLIPYLEKELGRKHVTRKLLWEEYRAEHPDGYGYSQFCHHLNQLSVARRGSAVFQHDPAHRLQVDFVGDTPGYIDRDSGEIIKVQVLVAVLPYSNYTFAMAVPTQHTDDFLYALGKCLEHLGGVPQVLVPDNLKAAVIRADKYEPVLNKVMEDFAEHYGLVVIPARPRKQRM</sequence>
<dbReference type="GO" id="GO:0015074">
    <property type="term" value="P:DNA integration"/>
    <property type="evidence" value="ECO:0007669"/>
    <property type="project" value="InterPro"/>
</dbReference>
<dbReference type="Pfam" id="PF13412">
    <property type="entry name" value="HTH_24"/>
    <property type="match status" value="1"/>
</dbReference>
<proteinExistence type="predicted"/>
<dbReference type="InterPro" id="IPR036397">
    <property type="entry name" value="RNaseH_sf"/>
</dbReference>
<evidence type="ECO:0000259" key="1">
    <source>
        <dbReference type="PROSITE" id="PS50994"/>
    </source>
</evidence>
<keyword evidence="3" id="KW-1185">Reference proteome</keyword>
<protein>
    <submittedName>
        <fullName evidence="2">Transposase</fullName>
    </submittedName>
</protein>
<dbReference type="Pfam" id="PF00665">
    <property type="entry name" value="rve"/>
    <property type="match status" value="1"/>
</dbReference>
<comment type="caution">
    <text evidence="2">The sequence shown here is derived from an EMBL/GenBank/DDBJ whole genome shotgun (WGS) entry which is preliminary data.</text>
</comment>
<accession>A0A5S5DN30</accession>
<reference evidence="2 3" key="1">
    <citation type="submission" date="2019-07" db="EMBL/GenBank/DDBJ databases">
        <title>Genomic Encyclopedia of Archaeal and Bacterial Type Strains, Phase II (KMG-II): from individual species to whole genera.</title>
        <authorList>
            <person name="Goeker M."/>
        </authorList>
    </citation>
    <scope>NUCLEOTIDE SEQUENCE [LARGE SCALE GENOMIC DNA]</scope>
    <source>
        <strain evidence="2 3">DSM 18850</strain>
    </source>
</reference>
<name>A0A5S5DN30_9SPHI</name>
<dbReference type="Gene3D" id="1.10.10.60">
    <property type="entry name" value="Homeodomain-like"/>
    <property type="match status" value="1"/>
</dbReference>
<dbReference type="Gene3D" id="3.30.420.10">
    <property type="entry name" value="Ribonuclease H-like superfamily/Ribonuclease H"/>
    <property type="match status" value="1"/>
</dbReference>
<dbReference type="PANTHER" id="PTHR35004:SF8">
    <property type="entry name" value="TRANSPOSASE RV3428C-RELATED"/>
    <property type="match status" value="1"/>
</dbReference>
<dbReference type="Proteomes" id="UP000325105">
    <property type="component" value="Unassembled WGS sequence"/>
</dbReference>
<dbReference type="EMBL" id="VNHX01000003">
    <property type="protein sequence ID" value="TYP97125.1"/>
    <property type="molecule type" value="Genomic_DNA"/>
</dbReference>
<dbReference type="NCBIfam" id="NF033546">
    <property type="entry name" value="transpos_IS21"/>
    <property type="match status" value="1"/>
</dbReference>
<dbReference type="GO" id="GO:0003676">
    <property type="term" value="F:nucleic acid binding"/>
    <property type="evidence" value="ECO:0007669"/>
    <property type="project" value="InterPro"/>
</dbReference>